<evidence type="ECO:0000313" key="1">
    <source>
        <dbReference type="EMBL" id="GAH82715.1"/>
    </source>
</evidence>
<dbReference type="EMBL" id="BARU01044920">
    <property type="protein sequence ID" value="GAH82715.1"/>
    <property type="molecule type" value="Genomic_DNA"/>
</dbReference>
<feature type="non-terminal residue" evidence="1">
    <location>
        <position position="1"/>
    </location>
</feature>
<reference evidence="1" key="1">
    <citation type="journal article" date="2014" name="Front. Microbiol.">
        <title>High frequency of phylogenetically diverse reductive dehalogenase-homologous genes in deep subseafloor sedimentary metagenomes.</title>
        <authorList>
            <person name="Kawai M."/>
            <person name="Futagami T."/>
            <person name="Toyoda A."/>
            <person name="Takaki Y."/>
            <person name="Nishi S."/>
            <person name="Hori S."/>
            <person name="Arai W."/>
            <person name="Tsubouchi T."/>
            <person name="Morono Y."/>
            <person name="Uchiyama I."/>
            <person name="Ito T."/>
            <person name="Fujiyama A."/>
            <person name="Inagaki F."/>
            <person name="Takami H."/>
        </authorList>
    </citation>
    <scope>NUCLEOTIDE SEQUENCE</scope>
    <source>
        <strain evidence="1">Expedition CK06-06</strain>
    </source>
</reference>
<dbReference type="PANTHER" id="PTHR33295:SF19">
    <property type="entry name" value="ARCHAEAL ATPASE"/>
    <property type="match status" value="1"/>
</dbReference>
<sequence>TGRHLDLVIFPLSFKEFLRFRNVDLSKRFEIVNKEIEIKRLLREYIEFGSFPEVVLGGEKKQILLNYFSRAFFLFSKLIRKSFKEE</sequence>
<dbReference type="PANTHER" id="PTHR33295">
    <property type="entry name" value="ATPASE"/>
    <property type="match status" value="1"/>
</dbReference>
<organism evidence="1">
    <name type="scientific">marine sediment metagenome</name>
    <dbReference type="NCBI Taxonomy" id="412755"/>
    <lineage>
        <taxon>unclassified sequences</taxon>
        <taxon>metagenomes</taxon>
        <taxon>ecological metagenomes</taxon>
    </lineage>
</organism>
<proteinExistence type="predicted"/>
<dbReference type="AlphaFoldDB" id="X1JML9"/>
<comment type="caution">
    <text evidence="1">The sequence shown here is derived from an EMBL/GenBank/DDBJ whole genome shotgun (WGS) entry which is preliminary data.</text>
</comment>
<name>X1JML9_9ZZZZ</name>
<gene>
    <name evidence="1" type="ORF">S03H2_68348</name>
</gene>
<protein>
    <submittedName>
        <fullName evidence="1">Uncharacterized protein</fullName>
    </submittedName>
</protein>
<accession>X1JML9</accession>